<keyword evidence="2" id="KW-1185">Reference proteome</keyword>
<sequence length="72" mass="7594">MPLRLPYPQLRGFSTKLDKFELYGGRRIPANPKGFNVGSTPAGIKPAGNIQPDVVIVTSDTPASGAAVVTKN</sequence>
<comment type="caution">
    <text evidence="1">The sequence shown here is derived from an EMBL/GenBank/DDBJ whole genome shotgun (WGS) entry which is preliminary data.</text>
</comment>
<name>A0AAD6HY91_PENCN</name>
<reference evidence="1" key="1">
    <citation type="journal article" date="2023" name="IMA Fungus">
        <title>Comparative genomic study of the Penicillium genus elucidates a diverse pangenome and 15 lateral gene transfer events.</title>
        <authorList>
            <person name="Petersen C."/>
            <person name="Sorensen T."/>
            <person name="Nielsen M.R."/>
            <person name="Sondergaard T.E."/>
            <person name="Sorensen J.L."/>
            <person name="Fitzpatrick D.A."/>
            <person name="Frisvad J.C."/>
            <person name="Nielsen K.L."/>
        </authorList>
    </citation>
    <scope>NUCLEOTIDE SEQUENCE</scope>
    <source>
        <strain evidence="1">IBT 15450</strain>
    </source>
</reference>
<evidence type="ECO:0000313" key="2">
    <source>
        <dbReference type="Proteomes" id="UP001219568"/>
    </source>
</evidence>
<gene>
    <name evidence="1" type="ORF">N7460_013082</name>
</gene>
<dbReference type="AlphaFoldDB" id="A0AAD6HY91"/>
<protein>
    <submittedName>
        <fullName evidence="1">Peptidase S58 DmpA/arginine biosynthesis protein ArgJ</fullName>
    </submittedName>
</protein>
<organism evidence="1 2">
    <name type="scientific">Penicillium canescens</name>
    <dbReference type="NCBI Taxonomy" id="5083"/>
    <lineage>
        <taxon>Eukaryota</taxon>
        <taxon>Fungi</taxon>
        <taxon>Dikarya</taxon>
        <taxon>Ascomycota</taxon>
        <taxon>Pezizomycotina</taxon>
        <taxon>Eurotiomycetes</taxon>
        <taxon>Eurotiomycetidae</taxon>
        <taxon>Eurotiales</taxon>
        <taxon>Aspergillaceae</taxon>
        <taxon>Penicillium</taxon>
    </lineage>
</organism>
<evidence type="ECO:0000313" key="1">
    <source>
        <dbReference type="EMBL" id="KAJ6022687.1"/>
    </source>
</evidence>
<dbReference type="Gene3D" id="3.60.70.12">
    <property type="entry name" value="L-amino peptidase D-ALA esterase/amidase"/>
    <property type="match status" value="1"/>
</dbReference>
<dbReference type="EMBL" id="JAQJZL010000016">
    <property type="protein sequence ID" value="KAJ6022687.1"/>
    <property type="molecule type" value="Genomic_DNA"/>
</dbReference>
<accession>A0AAD6HY91</accession>
<reference evidence="1" key="2">
    <citation type="submission" date="2023-01" db="EMBL/GenBank/DDBJ databases">
        <authorList>
            <person name="Petersen C."/>
        </authorList>
    </citation>
    <scope>NUCLEOTIDE SEQUENCE</scope>
    <source>
        <strain evidence="1">IBT 15450</strain>
    </source>
</reference>
<dbReference type="Proteomes" id="UP001219568">
    <property type="component" value="Unassembled WGS sequence"/>
</dbReference>
<proteinExistence type="predicted"/>